<dbReference type="EMBL" id="UZAN01065070">
    <property type="protein sequence ID" value="VDP93881.1"/>
    <property type="molecule type" value="Genomic_DNA"/>
</dbReference>
<reference evidence="3" key="1">
    <citation type="submission" date="2016-06" db="UniProtKB">
        <authorList>
            <consortium name="WormBaseParasite"/>
        </authorList>
    </citation>
    <scope>IDENTIFICATION</scope>
</reference>
<keyword evidence="2" id="KW-1185">Reference proteome</keyword>
<protein>
    <submittedName>
        <fullName evidence="3">Peptidase_M14 domain-containing protein</fullName>
    </submittedName>
</protein>
<organism evidence="3">
    <name type="scientific">Echinostoma caproni</name>
    <dbReference type="NCBI Taxonomy" id="27848"/>
    <lineage>
        <taxon>Eukaryota</taxon>
        <taxon>Metazoa</taxon>
        <taxon>Spiralia</taxon>
        <taxon>Lophotrochozoa</taxon>
        <taxon>Platyhelminthes</taxon>
        <taxon>Trematoda</taxon>
        <taxon>Digenea</taxon>
        <taxon>Plagiorchiida</taxon>
        <taxon>Echinostomata</taxon>
        <taxon>Echinostomatoidea</taxon>
        <taxon>Echinostomatidae</taxon>
        <taxon>Echinostoma</taxon>
    </lineage>
</organism>
<evidence type="ECO:0000313" key="2">
    <source>
        <dbReference type="Proteomes" id="UP000272942"/>
    </source>
</evidence>
<reference evidence="1 2" key="2">
    <citation type="submission" date="2018-11" db="EMBL/GenBank/DDBJ databases">
        <authorList>
            <consortium name="Pathogen Informatics"/>
        </authorList>
    </citation>
    <scope>NUCLEOTIDE SEQUENCE [LARGE SCALE GENOMIC DNA]</scope>
    <source>
        <strain evidence="1 2">Egypt</strain>
    </source>
</reference>
<accession>A0A183BBM4</accession>
<name>A0A183BBM4_9TREM</name>
<dbReference type="AlphaFoldDB" id="A0A183BBM4"/>
<sequence length="242" mass="26923">MNRTERGVTENSFASDADASRWNVRILCSPVDVVLCPALIELSRQIVTILTMNDNTENSAKFSGHPQQALSSNLNLHILLRSSRLFLPLNKLESISEDGNGRELADTLSFSLESLELKPLTDNRLERPPLFDKHQIYPEPFVAMRHAPNETDLQYVLDVHACAVQAVTFYSITQSNNPHTWSSRVSVGVFHSGTTGEGGASGCTVASRRNMTPEHQNPAQYWNQSNCCEKKGYVCIFVLVVC</sequence>
<dbReference type="Proteomes" id="UP000272942">
    <property type="component" value="Unassembled WGS sequence"/>
</dbReference>
<dbReference type="WBParaSite" id="ECPE_0001665201-mRNA-1">
    <property type="protein sequence ID" value="ECPE_0001665201-mRNA-1"/>
    <property type="gene ID" value="ECPE_0001665201"/>
</dbReference>
<gene>
    <name evidence="1" type="ORF">ECPE_LOCUS16609</name>
</gene>
<evidence type="ECO:0000313" key="3">
    <source>
        <dbReference type="WBParaSite" id="ECPE_0001665201-mRNA-1"/>
    </source>
</evidence>
<evidence type="ECO:0000313" key="1">
    <source>
        <dbReference type="EMBL" id="VDP93881.1"/>
    </source>
</evidence>
<proteinExistence type="predicted"/>